<reference evidence="2" key="1">
    <citation type="submission" date="2020-11" db="EMBL/GenBank/DDBJ databases">
        <authorList>
            <consortium name="DOE Joint Genome Institute"/>
            <person name="Ahrendt S."/>
            <person name="Riley R."/>
            <person name="Andreopoulos W."/>
            <person name="LaButti K."/>
            <person name="Pangilinan J."/>
            <person name="Ruiz-duenas F.J."/>
            <person name="Barrasa J.M."/>
            <person name="Sanchez-Garcia M."/>
            <person name="Camarero S."/>
            <person name="Miyauchi S."/>
            <person name="Serrano A."/>
            <person name="Linde D."/>
            <person name="Babiker R."/>
            <person name="Drula E."/>
            <person name="Ayuso-Fernandez I."/>
            <person name="Pacheco R."/>
            <person name="Padilla G."/>
            <person name="Ferreira P."/>
            <person name="Barriuso J."/>
            <person name="Kellner H."/>
            <person name="Castanera R."/>
            <person name="Alfaro M."/>
            <person name="Ramirez L."/>
            <person name="Pisabarro A.G."/>
            <person name="Kuo A."/>
            <person name="Tritt A."/>
            <person name="Lipzen A."/>
            <person name="He G."/>
            <person name="Yan M."/>
            <person name="Ng V."/>
            <person name="Cullen D."/>
            <person name="Martin F."/>
            <person name="Rosso M.-N."/>
            <person name="Henrissat B."/>
            <person name="Hibbett D."/>
            <person name="Martinez A.T."/>
            <person name="Grigoriev I.V."/>
        </authorList>
    </citation>
    <scope>NUCLEOTIDE SEQUENCE</scope>
    <source>
        <strain evidence="2">AH 44721</strain>
    </source>
</reference>
<evidence type="ECO:0008006" key="4">
    <source>
        <dbReference type="Google" id="ProtNLM"/>
    </source>
</evidence>
<evidence type="ECO:0000313" key="2">
    <source>
        <dbReference type="EMBL" id="KAF8891111.1"/>
    </source>
</evidence>
<dbReference type="EMBL" id="JADNYJ010000073">
    <property type="protein sequence ID" value="KAF8891111.1"/>
    <property type="molecule type" value="Genomic_DNA"/>
</dbReference>
<dbReference type="OrthoDB" id="8954335at2759"/>
<organism evidence="2 3">
    <name type="scientific">Gymnopilus junonius</name>
    <name type="common">Spectacular rustgill mushroom</name>
    <name type="synonym">Gymnopilus spectabilis subsp. junonius</name>
    <dbReference type="NCBI Taxonomy" id="109634"/>
    <lineage>
        <taxon>Eukaryota</taxon>
        <taxon>Fungi</taxon>
        <taxon>Dikarya</taxon>
        <taxon>Basidiomycota</taxon>
        <taxon>Agaricomycotina</taxon>
        <taxon>Agaricomycetes</taxon>
        <taxon>Agaricomycetidae</taxon>
        <taxon>Agaricales</taxon>
        <taxon>Agaricineae</taxon>
        <taxon>Hymenogastraceae</taxon>
        <taxon>Gymnopilus</taxon>
    </lineage>
</organism>
<keyword evidence="3" id="KW-1185">Reference proteome</keyword>
<feature type="coiled-coil region" evidence="1">
    <location>
        <begin position="243"/>
        <end position="274"/>
    </location>
</feature>
<dbReference type="Gene3D" id="3.40.50.300">
    <property type="entry name" value="P-loop containing nucleotide triphosphate hydrolases"/>
    <property type="match status" value="1"/>
</dbReference>
<protein>
    <recommendedName>
        <fullName evidence="4">G domain-containing protein</fullName>
    </recommendedName>
</protein>
<proteinExistence type="predicted"/>
<dbReference type="Proteomes" id="UP000724874">
    <property type="component" value="Unassembled WGS sequence"/>
</dbReference>
<evidence type="ECO:0000313" key="3">
    <source>
        <dbReference type="Proteomes" id="UP000724874"/>
    </source>
</evidence>
<name>A0A9P5NKL3_GYMJU</name>
<gene>
    <name evidence="2" type="ORF">CPB84DRAFT_1849021</name>
</gene>
<dbReference type="SUPFAM" id="SSF52540">
    <property type="entry name" value="P-loop containing nucleoside triphosphate hydrolases"/>
    <property type="match status" value="1"/>
</dbReference>
<sequence>MSVYFVLYRPEKVHTSDTSKLIDMLTGQQTSLAGAPLESCTQAVSAIRVKKHPVHKDHIILLDTPGFDDTFKSDFQILQMISDWLVEIYKKKARLTGILYLHRITDNRMAGSPHRNLRMFGDLCGDKAARNVVLVTTMWDKLRSRDIGDRRQEELERNFWNPMIKNGATTTQFENTVQAAWEIIDNVIIRRNEGVALLLQEEIVDLKLRLEETKAGREVYATLQALQSKQKETLEQLANRAATEDDKKIAAELHEELRNLQKELEKTFKEMQKLHIPLGRKVAMFFNRKTKAKRKKLAPAPA</sequence>
<keyword evidence="1" id="KW-0175">Coiled coil</keyword>
<comment type="caution">
    <text evidence="2">The sequence shown here is derived from an EMBL/GenBank/DDBJ whole genome shotgun (WGS) entry which is preliminary data.</text>
</comment>
<evidence type="ECO:0000256" key="1">
    <source>
        <dbReference type="SAM" id="Coils"/>
    </source>
</evidence>
<accession>A0A9P5NKL3</accession>
<dbReference type="InterPro" id="IPR027417">
    <property type="entry name" value="P-loop_NTPase"/>
</dbReference>
<dbReference type="AlphaFoldDB" id="A0A9P5NKL3"/>